<accession>A0A1I3DCN7</accession>
<evidence type="ECO:0000259" key="1">
    <source>
        <dbReference type="Pfam" id="PF05229"/>
    </source>
</evidence>
<dbReference type="RefSeq" id="WP_091006503.1">
    <property type="nucleotide sequence ID" value="NZ_CP041743.1"/>
</dbReference>
<dbReference type="STRING" id="420953.SAMN05192543_101226"/>
<protein>
    <submittedName>
        <fullName evidence="2">Spore coat protein U (SCPU) domain-containing protein</fullName>
    </submittedName>
</protein>
<keyword evidence="2" id="KW-0946">Virion</keyword>
<dbReference type="Pfam" id="PF05229">
    <property type="entry name" value="SCPU"/>
    <property type="match status" value="1"/>
</dbReference>
<dbReference type="Proteomes" id="UP000199548">
    <property type="component" value="Unassembled WGS sequence"/>
</dbReference>
<organism evidence="2 3">
    <name type="scientific">Paraburkholderia megapolitana</name>
    <dbReference type="NCBI Taxonomy" id="420953"/>
    <lineage>
        <taxon>Bacteria</taxon>
        <taxon>Pseudomonadati</taxon>
        <taxon>Pseudomonadota</taxon>
        <taxon>Betaproteobacteria</taxon>
        <taxon>Burkholderiales</taxon>
        <taxon>Burkholderiaceae</taxon>
        <taxon>Paraburkholderia</taxon>
    </lineage>
</organism>
<keyword evidence="2" id="KW-0167">Capsid protein</keyword>
<dbReference type="SMART" id="SM00972">
    <property type="entry name" value="SCPU"/>
    <property type="match status" value="1"/>
</dbReference>
<dbReference type="InterPro" id="IPR007893">
    <property type="entry name" value="Spore_coat_U/FanG"/>
</dbReference>
<feature type="domain" description="Spore coat protein U/FanG" evidence="1">
    <location>
        <begin position="28"/>
        <end position="178"/>
    </location>
</feature>
<dbReference type="InterPro" id="IPR053167">
    <property type="entry name" value="Spore_coat_component"/>
</dbReference>
<evidence type="ECO:0000313" key="2">
    <source>
        <dbReference type="EMBL" id="SFH84318.1"/>
    </source>
</evidence>
<dbReference type="OrthoDB" id="5952295at2"/>
<sequence>MRKRVMQMIGGVAIAWPFTAVPSGQMAGAMQVSLQVDRGCAIAGVVGSANFGRLDFGAQGPLWSDYLTADSRATSNDTVQIICSPEVSGFRVSVDSGRNGNQSTRYLVRRDALGHAVGQIPYNVYRDAARSEPYVPLLPQAFVIDRRGRGVTLPLYGVVNSRDEAIPAGDYQDLLGITLDW</sequence>
<gene>
    <name evidence="2" type="ORF">SAMN05192543_101226</name>
</gene>
<dbReference type="PANTHER" id="PTHR37089">
    <property type="entry name" value="PROTEIN U-RELATED"/>
    <property type="match status" value="1"/>
</dbReference>
<name>A0A1I3DCN7_9BURK</name>
<evidence type="ECO:0000313" key="3">
    <source>
        <dbReference type="Proteomes" id="UP000199548"/>
    </source>
</evidence>
<dbReference type="EMBL" id="FOQU01000001">
    <property type="protein sequence ID" value="SFH84318.1"/>
    <property type="molecule type" value="Genomic_DNA"/>
</dbReference>
<proteinExistence type="predicted"/>
<keyword evidence="3" id="KW-1185">Reference proteome</keyword>
<dbReference type="AlphaFoldDB" id="A0A1I3DCN7"/>
<reference evidence="2 3" key="1">
    <citation type="submission" date="2016-10" db="EMBL/GenBank/DDBJ databases">
        <authorList>
            <person name="de Groot N.N."/>
        </authorList>
    </citation>
    <scope>NUCLEOTIDE SEQUENCE [LARGE SCALE GENOMIC DNA]</scope>
    <source>
        <strain evidence="2 3">LMG 23650</strain>
    </source>
</reference>
<dbReference type="PANTHER" id="PTHR37089:SF4">
    <property type="entry name" value="EXPORTED PROTEIN"/>
    <property type="match status" value="1"/>
</dbReference>